<keyword evidence="4" id="KW-1185">Reference proteome</keyword>
<evidence type="ECO:0000313" key="4">
    <source>
        <dbReference type="Proteomes" id="UP000325273"/>
    </source>
</evidence>
<feature type="transmembrane region" description="Helical" evidence="2">
    <location>
        <begin position="212"/>
        <end position="234"/>
    </location>
</feature>
<feature type="transmembrane region" description="Helical" evidence="2">
    <location>
        <begin position="341"/>
        <end position="359"/>
    </location>
</feature>
<keyword evidence="2" id="KW-0472">Membrane</keyword>
<evidence type="ECO:0000256" key="2">
    <source>
        <dbReference type="SAM" id="Phobius"/>
    </source>
</evidence>
<evidence type="ECO:0000256" key="1">
    <source>
        <dbReference type="SAM" id="MobiDB-lite"/>
    </source>
</evidence>
<proteinExistence type="predicted"/>
<comment type="caution">
    <text evidence="3">The sequence shown here is derived from an EMBL/GenBank/DDBJ whole genome shotgun (WGS) entry which is preliminary data.</text>
</comment>
<feature type="transmembrane region" description="Helical" evidence="2">
    <location>
        <begin position="246"/>
        <end position="263"/>
    </location>
</feature>
<name>A0A5B0G4Y4_9BURK</name>
<feature type="region of interest" description="Disordered" evidence="1">
    <location>
        <begin position="280"/>
        <end position="307"/>
    </location>
</feature>
<keyword evidence="2" id="KW-1133">Transmembrane helix</keyword>
<dbReference type="RefSeq" id="WP_149675969.1">
    <property type="nucleotide sequence ID" value="NZ_VTUZ01000058.1"/>
</dbReference>
<dbReference type="Proteomes" id="UP000325273">
    <property type="component" value="Unassembled WGS sequence"/>
</dbReference>
<gene>
    <name evidence="3" type="ORF">FVF58_44590</name>
</gene>
<sequence length="399" mass="43070">MMTPTQSASMGPQQSSPAIIRTWYVEVVTMIFLLLGIQSASTEAQTAPDSGNPVVTTVSDSPEVDAVIAVSVSNLEKWSTIKGNDPWKLVPYMNDLALKGNYPLGVNLSRGRLVYHLQITDKNKQEWIDLLGPLALNRPVTLTVGLEKGAPFTSMLDEQHPATLIVVEKQWAIITVGLIISITALCIWLAVTTDIFREDESRETVHGRKKFSLAKIQMGFWFLVIFDSFLGIWVATGEANSLNPSVLVLLGISAGTALGDLLISQNKSVKPNLPVAAEANPSQAGEVTSGPVLSSPDPAPDSPSPQLAAAKSSQTIGRGINSFLRDLLSDEHGVSFHRLQMLAWTIVLGLIFISDVYYDLTMPDLNSNLLALMGLSSGTYLSFRVPEARQPSSSSPQAT</sequence>
<reference evidence="3 4" key="1">
    <citation type="submission" date="2019-08" db="EMBL/GenBank/DDBJ databases">
        <title>Paraburkholderia sp. DCY113.</title>
        <authorList>
            <person name="Kang J."/>
        </authorList>
    </citation>
    <scope>NUCLEOTIDE SEQUENCE [LARGE SCALE GENOMIC DNA]</scope>
    <source>
        <strain evidence="3 4">DCY113</strain>
    </source>
</reference>
<keyword evidence="2" id="KW-0812">Transmembrane</keyword>
<dbReference type="AlphaFoldDB" id="A0A5B0G4Y4"/>
<protein>
    <submittedName>
        <fullName evidence="3">Uncharacterized protein</fullName>
    </submittedName>
</protein>
<dbReference type="EMBL" id="VTUZ01000058">
    <property type="protein sequence ID" value="KAA0998457.1"/>
    <property type="molecule type" value="Genomic_DNA"/>
</dbReference>
<evidence type="ECO:0000313" key="3">
    <source>
        <dbReference type="EMBL" id="KAA0998457.1"/>
    </source>
</evidence>
<feature type="transmembrane region" description="Helical" evidence="2">
    <location>
        <begin position="171"/>
        <end position="191"/>
    </location>
</feature>
<accession>A0A5B0G4Y4</accession>
<organism evidence="3 4">
    <name type="scientific">Paraburkholderia panacisoli</name>
    <dbReference type="NCBI Taxonomy" id="2603818"/>
    <lineage>
        <taxon>Bacteria</taxon>
        <taxon>Pseudomonadati</taxon>
        <taxon>Pseudomonadota</taxon>
        <taxon>Betaproteobacteria</taxon>
        <taxon>Burkholderiales</taxon>
        <taxon>Burkholderiaceae</taxon>
        <taxon>Paraburkholderia</taxon>
    </lineage>
</organism>